<dbReference type="InterPro" id="IPR000834">
    <property type="entry name" value="Peptidase_M14"/>
</dbReference>
<dbReference type="InterPro" id="IPR006311">
    <property type="entry name" value="TAT_signal"/>
</dbReference>
<evidence type="ECO:0000256" key="4">
    <source>
        <dbReference type="ARBA" id="ARBA00022801"/>
    </source>
</evidence>
<reference evidence="11" key="1">
    <citation type="journal article" date="2014" name="Int. J. Syst. Evol. Microbiol.">
        <title>Complete genome sequence of Corynebacterium casei LMG S-19264T (=DSM 44701T), isolated from a smear-ripened cheese.</title>
        <authorList>
            <consortium name="US DOE Joint Genome Institute (JGI-PGF)"/>
            <person name="Walter F."/>
            <person name="Albersmeier A."/>
            <person name="Kalinowski J."/>
            <person name="Ruckert C."/>
        </authorList>
    </citation>
    <scope>NUCLEOTIDE SEQUENCE</scope>
    <source>
        <strain evidence="11">JCM 3090</strain>
    </source>
</reference>
<protein>
    <recommendedName>
        <fullName evidence="10">Peptidase M14 domain-containing protein</fullName>
    </recommendedName>
</protein>
<evidence type="ECO:0000256" key="3">
    <source>
        <dbReference type="ARBA" id="ARBA00022670"/>
    </source>
</evidence>
<reference evidence="11" key="2">
    <citation type="submission" date="2020-09" db="EMBL/GenBank/DDBJ databases">
        <authorList>
            <person name="Sun Q."/>
            <person name="Ohkuma M."/>
        </authorList>
    </citation>
    <scope>NUCLEOTIDE SEQUENCE</scope>
    <source>
        <strain evidence="11">JCM 3090</strain>
    </source>
</reference>
<dbReference type="Proteomes" id="UP000649739">
    <property type="component" value="Unassembled WGS sequence"/>
</dbReference>
<feature type="signal peptide" evidence="9">
    <location>
        <begin position="1"/>
        <end position="32"/>
    </location>
</feature>
<dbReference type="GO" id="GO:0008270">
    <property type="term" value="F:zinc ion binding"/>
    <property type="evidence" value="ECO:0007669"/>
    <property type="project" value="InterPro"/>
</dbReference>
<evidence type="ECO:0000313" key="11">
    <source>
        <dbReference type="EMBL" id="GGK04765.1"/>
    </source>
</evidence>
<keyword evidence="9" id="KW-0732">Signal</keyword>
<proteinExistence type="inferred from homology"/>
<name>A0A8J3FC71_9ACTN</name>
<evidence type="ECO:0000256" key="8">
    <source>
        <dbReference type="SAM" id="MobiDB-lite"/>
    </source>
</evidence>
<accession>A0A8J3FC71</accession>
<keyword evidence="12" id="KW-1185">Reference proteome</keyword>
<evidence type="ECO:0000256" key="9">
    <source>
        <dbReference type="SAM" id="SignalP"/>
    </source>
</evidence>
<dbReference type="Pfam" id="PF00246">
    <property type="entry name" value="Peptidase_M14"/>
    <property type="match status" value="1"/>
</dbReference>
<dbReference type="Gene3D" id="3.40.630.10">
    <property type="entry name" value="Zn peptidases"/>
    <property type="match status" value="1"/>
</dbReference>
<feature type="region of interest" description="Disordered" evidence="8">
    <location>
        <begin position="453"/>
        <end position="496"/>
    </location>
</feature>
<dbReference type="GO" id="GO:0006508">
    <property type="term" value="P:proteolysis"/>
    <property type="evidence" value="ECO:0007669"/>
    <property type="project" value="UniProtKB-KW"/>
</dbReference>
<evidence type="ECO:0000256" key="1">
    <source>
        <dbReference type="ARBA" id="ARBA00001947"/>
    </source>
</evidence>
<dbReference type="PANTHER" id="PTHR11705:SF143">
    <property type="entry name" value="SLL0236 PROTEIN"/>
    <property type="match status" value="1"/>
</dbReference>
<keyword evidence="5" id="KW-0862">Zinc</keyword>
<dbReference type="EMBL" id="BMQB01000009">
    <property type="protein sequence ID" value="GGK04765.1"/>
    <property type="molecule type" value="Genomic_DNA"/>
</dbReference>
<feature type="compositionally biased region" description="Low complexity" evidence="8">
    <location>
        <begin position="463"/>
        <end position="486"/>
    </location>
</feature>
<feature type="active site" description="Proton donor/acceptor" evidence="7">
    <location>
        <position position="309"/>
    </location>
</feature>
<feature type="chain" id="PRO_5035254947" description="Peptidase M14 domain-containing protein" evidence="9">
    <location>
        <begin position="33"/>
        <end position="496"/>
    </location>
</feature>
<dbReference type="SUPFAM" id="SSF53187">
    <property type="entry name" value="Zn-dependent exopeptidases"/>
    <property type="match status" value="1"/>
</dbReference>
<feature type="domain" description="Peptidase M14" evidence="10">
    <location>
        <begin position="53"/>
        <end position="343"/>
    </location>
</feature>
<gene>
    <name evidence="11" type="ORF">GCM10010123_38410</name>
</gene>
<evidence type="ECO:0000259" key="10">
    <source>
        <dbReference type="PROSITE" id="PS52035"/>
    </source>
</evidence>
<evidence type="ECO:0000256" key="6">
    <source>
        <dbReference type="ARBA" id="ARBA00023049"/>
    </source>
</evidence>
<dbReference type="RefSeq" id="WP_189171578.1">
    <property type="nucleotide sequence ID" value="NZ_BMQB01000009.1"/>
</dbReference>
<dbReference type="PANTHER" id="PTHR11705">
    <property type="entry name" value="PROTEASE FAMILY M14 CARBOXYPEPTIDASE A,B"/>
    <property type="match status" value="1"/>
</dbReference>
<organism evidence="11 12">
    <name type="scientific">Pilimelia anulata</name>
    <dbReference type="NCBI Taxonomy" id="53371"/>
    <lineage>
        <taxon>Bacteria</taxon>
        <taxon>Bacillati</taxon>
        <taxon>Actinomycetota</taxon>
        <taxon>Actinomycetes</taxon>
        <taxon>Micromonosporales</taxon>
        <taxon>Micromonosporaceae</taxon>
        <taxon>Pilimelia</taxon>
    </lineage>
</organism>
<dbReference type="SMART" id="SM00631">
    <property type="entry name" value="Zn_pept"/>
    <property type="match status" value="1"/>
</dbReference>
<comment type="similarity">
    <text evidence="2 7">Belongs to the peptidase M14 family.</text>
</comment>
<comment type="cofactor">
    <cofactor evidence="1">
        <name>Zn(2+)</name>
        <dbReference type="ChEBI" id="CHEBI:29105"/>
    </cofactor>
</comment>
<dbReference type="GO" id="GO:0004181">
    <property type="term" value="F:metallocarboxypeptidase activity"/>
    <property type="evidence" value="ECO:0007669"/>
    <property type="project" value="InterPro"/>
</dbReference>
<sequence>MTAVHPRRRALRRAAVAVLVPTLLAPGAPAGAAEPTPPRAPAAAAELPSGRTAYRTFADYDADLARLAADHPTKTRRFTLAHPSLEGRPVHAMEISRDVAASDHKPVLLMTGVHHAREWPSSEVTIEFAFDLLRNDGTDPRITALLDRVRVVVVPLVNPDGFRISREMAFEMKRRNCRLRDGRTPAPGACAESGNRNYGVDLNRNYGAAWTGGGSATSDTYPGAAPFSEPESRNVRDLVLSRQVAVLISNHTQGSVVLHPVNPEATAYRGLADKLAAENGYSAGAGMNVGGMTERWSYYATGGFGFTVEIGKNSFHPPFPTGVVEQYVGAGGRRGLRSMYLVAGEAAADRGGHAVLTGRAVPGAVLRITKDFDLATGAGKPIPTHLESALTVGPTGSFAWEVNPSTRASGGTLLDEKWTLTCARPGGPVVETVQVLVRRGQEVAVELPACRARGFDRLPPGHPGSSRGAAPAPPGGRARPGDAGSGMAAPTQGGFR</sequence>
<evidence type="ECO:0000256" key="7">
    <source>
        <dbReference type="PROSITE-ProRule" id="PRU01379"/>
    </source>
</evidence>
<keyword evidence="3" id="KW-0645">Protease</keyword>
<dbReference type="PROSITE" id="PS52035">
    <property type="entry name" value="PEPTIDASE_M14"/>
    <property type="match status" value="1"/>
</dbReference>
<keyword evidence="6" id="KW-0482">Metalloprotease</keyword>
<evidence type="ECO:0000256" key="5">
    <source>
        <dbReference type="ARBA" id="ARBA00022833"/>
    </source>
</evidence>
<dbReference type="PROSITE" id="PS51318">
    <property type="entry name" value="TAT"/>
    <property type="match status" value="1"/>
</dbReference>
<evidence type="ECO:0000313" key="12">
    <source>
        <dbReference type="Proteomes" id="UP000649739"/>
    </source>
</evidence>
<dbReference type="GO" id="GO:0005615">
    <property type="term" value="C:extracellular space"/>
    <property type="evidence" value="ECO:0007669"/>
    <property type="project" value="TreeGrafter"/>
</dbReference>
<comment type="caution">
    <text evidence="11">The sequence shown here is derived from an EMBL/GenBank/DDBJ whole genome shotgun (WGS) entry which is preliminary data.</text>
</comment>
<evidence type="ECO:0000256" key="2">
    <source>
        <dbReference type="ARBA" id="ARBA00005988"/>
    </source>
</evidence>
<dbReference type="AlphaFoldDB" id="A0A8J3FC71"/>
<keyword evidence="4" id="KW-0378">Hydrolase</keyword>